<dbReference type="InterPro" id="IPR003593">
    <property type="entry name" value="AAA+_ATPase"/>
</dbReference>
<sequence length="310" mass="35436">MIVEINDLVKRYDDFIAVDNVNIKVSEGEILGLLGPNGAGKTTIINVLMGLISFNSGTIKVLEKDIIKFEDFVKKNMGIVPQDLAIYEDLTTWENLWYFGKLYGLKGEELKKSIEEALKFIGLSDKAKEYPKKLSVGMKRRLNIGCALVHKPKLIIMDEPTVGIDPQSRNHILQSIKELNRRGTTIIYTTHYMDEVEEICSRIVIIDNGRVIAEGDAERLKSMVSTDEIMMLDVNKINFTLIDNLRNIQGVKMCEYDRNRIRITFDKRNKILSRVIEIINEKEIEILSISIEKPSLETVFLNLTGRSLRE</sequence>
<dbReference type="PROSITE" id="PS00211">
    <property type="entry name" value="ABC_TRANSPORTER_1"/>
    <property type="match status" value="1"/>
</dbReference>
<dbReference type="OrthoDB" id="9804819at2"/>
<evidence type="ECO:0000259" key="3">
    <source>
        <dbReference type="PROSITE" id="PS50893"/>
    </source>
</evidence>
<dbReference type="GO" id="GO:0016887">
    <property type="term" value="F:ATP hydrolysis activity"/>
    <property type="evidence" value="ECO:0007669"/>
    <property type="project" value="InterPro"/>
</dbReference>
<dbReference type="Gene3D" id="3.40.50.300">
    <property type="entry name" value="P-loop containing nucleotide triphosphate hydrolases"/>
    <property type="match status" value="1"/>
</dbReference>
<dbReference type="EMBL" id="FQZB01000021">
    <property type="protein sequence ID" value="SHK61613.1"/>
    <property type="molecule type" value="Genomic_DNA"/>
</dbReference>
<dbReference type="STRING" id="1121302.SAMN02745163_04141"/>
<gene>
    <name evidence="4" type="ORF">SAMN02745163_04141</name>
</gene>
<dbReference type="AlphaFoldDB" id="A0A1M6TXJ5"/>
<dbReference type="SUPFAM" id="SSF52540">
    <property type="entry name" value="P-loop containing nucleoside triphosphate hydrolases"/>
    <property type="match status" value="1"/>
</dbReference>
<proteinExistence type="predicted"/>
<evidence type="ECO:0000313" key="5">
    <source>
        <dbReference type="Proteomes" id="UP000184310"/>
    </source>
</evidence>
<keyword evidence="5" id="KW-1185">Reference proteome</keyword>
<dbReference type="InterPro" id="IPR017871">
    <property type="entry name" value="ABC_transporter-like_CS"/>
</dbReference>
<dbReference type="Proteomes" id="UP000184310">
    <property type="component" value="Unassembled WGS sequence"/>
</dbReference>
<dbReference type="PROSITE" id="PS50893">
    <property type="entry name" value="ABC_TRANSPORTER_2"/>
    <property type="match status" value="1"/>
</dbReference>
<evidence type="ECO:0000313" key="4">
    <source>
        <dbReference type="EMBL" id="SHK61613.1"/>
    </source>
</evidence>
<dbReference type="InterPro" id="IPR003439">
    <property type="entry name" value="ABC_transporter-like_ATP-bd"/>
</dbReference>
<dbReference type="Pfam" id="PF00005">
    <property type="entry name" value="ABC_tran"/>
    <property type="match status" value="1"/>
</dbReference>
<keyword evidence="2 4" id="KW-0067">ATP-binding</keyword>
<evidence type="ECO:0000256" key="2">
    <source>
        <dbReference type="ARBA" id="ARBA00022840"/>
    </source>
</evidence>
<accession>A0A1M6TXJ5</accession>
<dbReference type="RefSeq" id="WP_072992820.1">
    <property type="nucleotide sequence ID" value="NZ_FQZB01000021.1"/>
</dbReference>
<dbReference type="InterPro" id="IPR027417">
    <property type="entry name" value="P-loop_NTPase"/>
</dbReference>
<dbReference type="SMART" id="SM00382">
    <property type="entry name" value="AAA"/>
    <property type="match status" value="1"/>
</dbReference>
<protein>
    <submittedName>
        <fullName evidence="4">ABC-2 type transport system ATP-binding protein</fullName>
    </submittedName>
</protein>
<feature type="domain" description="ABC transporter" evidence="3">
    <location>
        <begin position="3"/>
        <end position="233"/>
    </location>
</feature>
<reference evidence="4 5" key="1">
    <citation type="submission" date="2016-11" db="EMBL/GenBank/DDBJ databases">
        <authorList>
            <person name="Jaros S."/>
            <person name="Januszkiewicz K."/>
            <person name="Wedrychowicz H."/>
        </authorList>
    </citation>
    <scope>NUCLEOTIDE SEQUENCE [LARGE SCALE GENOMIC DNA]</scope>
    <source>
        <strain evidence="4 5">DSM 21758</strain>
    </source>
</reference>
<keyword evidence="1" id="KW-0547">Nucleotide-binding</keyword>
<organism evidence="4 5">
    <name type="scientific">Clostridium cavendishii DSM 21758</name>
    <dbReference type="NCBI Taxonomy" id="1121302"/>
    <lineage>
        <taxon>Bacteria</taxon>
        <taxon>Bacillati</taxon>
        <taxon>Bacillota</taxon>
        <taxon>Clostridia</taxon>
        <taxon>Eubacteriales</taxon>
        <taxon>Clostridiaceae</taxon>
        <taxon>Clostridium</taxon>
    </lineage>
</organism>
<name>A0A1M6TXJ5_9CLOT</name>
<dbReference type="PANTHER" id="PTHR43582">
    <property type="entry name" value="LINEARMYCIN RESISTANCE ATP-BINDING PROTEIN LNRL"/>
    <property type="match status" value="1"/>
</dbReference>
<dbReference type="GO" id="GO:0005524">
    <property type="term" value="F:ATP binding"/>
    <property type="evidence" value="ECO:0007669"/>
    <property type="project" value="UniProtKB-KW"/>
</dbReference>
<evidence type="ECO:0000256" key="1">
    <source>
        <dbReference type="ARBA" id="ARBA00022741"/>
    </source>
</evidence>
<dbReference type="PANTHER" id="PTHR43582:SF2">
    <property type="entry name" value="LINEARMYCIN RESISTANCE ATP-BINDING PROTEIN LNRL"/>
    <property type="match status" value="1"/>
</dbReference>